<sequence length="12" mass="1181">MAMRGTAKGSDG</sequence>
<name>A0A0A8YJZ3_ARUDO</name>
<accession>A0A0A8YJZ3</accession>
<protein>
    <submittedName>
        <fullName evidence="1">Uncharacterized protein</fullName>
    </submittedName>
</protein>
<proteinExistence type="predicted"/>
<organism evidence="1">
    <name type="scientific">Arundo donax</name>
    <name type="common">Giant reed</name>
    <name type="synonym">Donax arundinaceus</name>
    <dbReference type="NCBI Taxonomy" id="35708"/>
    <lineage>
        <taxon>Eukaryota</taxon>
        <taxon>Viridiplantae</taxon>
        <taxon>Streptophyta</taxon>
        <taxon>Embryophyta</taxon>
        <taxon>Tracheophyta</taxon>
        <taxon>Spermatophyta</taxon>
        <taxon>Magnoliopsida</taxon>
        <taxon>Liliopsida</taxon>
        <taxon>Poales</taxon>
        <taxon>Poaceae</taxon>
        <taxon>PACMAD clade</taxon>
        <taxon>Arundinoideae</taxon>
        <taxon>Arundineae</taxon>
        <taxon>Arundo</taxon>
    </lineage>
</organism>
<evidence type="ECO:0000313" key="1">
    <source>
        <dbReference type="EMBL" id="JAD26959.1"/>
    </source>
</evidence>
<reference evidence="1" key="1">
    <citation type="submission" date="2014-09" db="EMBL/GenBank/DDBJ databases">
        <authorList>
            <person name="Magalhaes I.L.F."/>
            <person name="Oliveira U."/>
            <person name="Santos F.R."/>
            <person name="Vidigal T.H.D.A."/>
            <person name="Brescovit A.D."/>
            <person name="Santos A.J."/>
        </authorList>
    </citation>
    <scope>NUCLEOTIDE SEQUENCE</scope>
    <source>
        <tissue evidence="1">Shoot tissue taken approximately 20 cm above the soil surface</tissue>
    </source>
</reference>
<dbReference type="EMBL" id="GBRH01270936">
    <property type="protein sequence ID" value="JAD26959.1"/>
    <property type="molecule type" value="Transcribed_RNA"/>
</dbReference>
<reference evidence="1" key="2">
    <citation type="journal article" date="2015" name="Data Brief">
        <title>Shoot transcriptome of the giant reed, Arundo donax.</title>
        <authorList>
            <person name="Barrero R.A."/>
            <person name="Guerrero F.D."/>
            <person name="Moolhuijzen P."/>
            <person name="Goolsby J.A."/>
            <person name="Tidwell J."/>
            <person name="Bellgard S.E."/>
            <person name="Bellgard M.I."/>
        </authorList>
    </citation>
    <scope>NUCLEOTIDE SEQUENCE</scope>
    <source>
        <tissue evidence="1">Shoot tissue taken approximately 20 cm above the soil surface</tissue>
    </source>
</reference>